<dbReference type="Pfam" id="PF00651">
    <property type="entry name" value="BTB"/>
    <property type="match status" value="1"/>
</dbReference>
<comment type="caution">
    <text evidence="2">The sequence shown here is derived from an EMBL/GenBank/DDBJ whole genome shotgun (WGS) entry which is preliminary data.</text>
</comment>
<organism evidence="2 3">
    <name type="scientific">Letharia lupina</name>
    <dbReference type="NCBI Taxonomy" id="560253"/>
    <lineage>
        <taxon>Eukaryota</taxon>
        <taxon>Fungi</taxon>
        <taxon>Dikarya</taxon>
        <taxon>Ascomycota</taxon>
        <taxon>Pezizomycotina</taxon>
        <taxon>Lecanoromycetes</taxon>
        <taxon>OSLEUM clade</taxon>
        <taxon>Lecanoromycetidae</taxon>
        <taxon>Lecanorales</taxon>
        <taxon>Lecanorineae</taxon>
        <taxon>Parmeliaceae</taxon>
        <taxon>Letharia</taxon>
    </lineage>
</organism>
<keyword evidence="3" id="KW-1185">Reference proteome</keyword>
<dbReference type="SUPFAM" id="SSF54695">
    <property type="entry name" value="POZ domain"/>
    <property type="match status" value="1"/>
</dbReference>
<accession>A0A8H6FJ26</accession>
<feature type="domain" description="BTB" evidence="1">
    <location>
        <begin position="22"/>
        <end position="91"/>
    </location>
</feature>
<dbReference type="Gene3D" id="3.30.710.10">
    <property type="entry name" value="Potassium Channel Kv1.1, Chain A"/>
    <property type="match status" value="1"/>
</dbReference>
<dbReference type="PROSITE" id="PS50097">
    <property type="entry name" value="BTB"/>
    <property type="match status" value="1"/>
</dbReference>
<dbReference type="PANTHER" id="PTHR47843:SF2">
    <property type="entry name" value="BTB DOMAIN-CONTAINING PROTEIN"/>
    <property type="match status" value="1"/>
</dbReference>
<sequence>MATTTPSTPVATPKKRHWGDIATVTLVVGEAETAFQVHEAELFEASPVFKAAFNSNFRESSERKMNLPEDDPDIFNLMVEWLYSHRYDILQPTGDKIRDEGRFMEPMRLYVLADKYGMTSLKGCIANIIFKTLKPGNVTGPSIETIAYAYQNVPQTSGIRRLLADLYACNINFDWYKSPIAKPLLQKYPEFAADIILSFARHTSREGIKNPFKGEMPEVYKE</sequence>
<dbReference type="EMBL" id="JACCJB010000003">
    <property type="protein sequence ID" value="KAF6229447.1"/>
    <property type="molecule type" value="Genomic_DNA"/>
</dbReference>
<dbReference type="InterPro" id="IPR011333">
    <property type="entry name" value="SKP1/BTB/POZ_sf"/>
</dbReference>
<dbReference type="GeneID" id="59335962"/>
<dbReference type="InterPro" id="IPR000210">
    <property type="entry name" value="BTB/POZ_dom"/>
</dbReference>
<dbReference type="PANTHER" id="PTHR47843">
    <property type="entry name" value="BTB DOMAIN-CONTAINING PROTEIN-RELATED"/>
    <property type="match status" value="1"/>
</dbReference>
<gene>
    <name evidence="2" type="ORF">HO133_007563</name>
</gene>
<evidence type="ECO:0000313" key="3">
    <source>
        <dbReference type="Proteomes" id="UP000593566"/>
    </source>
</evidence>
<evidence type="ECO:0000259" key="1">
    <source>
        <dbReference type="PROSITE" id="PS50097"/>
    </source>
</evidence>
<dbReference type="CDD" id="cd18186">
    <property type="entry name" value="BTB_POZ_ZBTB_KLHL-like"/>
    <property type="match status" value="1"/>
</dbReference>
<dbReference type="Proteomes" id="UP000593566">
    <property type="component" value="Unassembled WGS sequence"/>
</dbReference>
<reference evidence="2 3" key="1">
    <citation type="journal article" date="2020" name="Genomics">
        <title>Complete, high-quality genomes from long-read metagenomic sequencing of two wolf lichen thalli reveals enigmatic genome architecture.</title>
        <authorList>
            <person name="McKenzie S.K."/>
            <person name="Walston R.F."/>
            <person name="Allen J.L."/>
        </authorList>
    </citation>
    <scope>NUCLEOTIDE SEQUENCE [LARGE SCALE GENOMIC DNA]</scope>
    <source>
        <strain evidence="2">WasteWater1</strain>
    </source>
</reference>
<proteinExistence type="predicted"/>
<name>A0A8H6FJ26_9LECA</name>
<dbReference type="RefSeq" id="XP_037157089.1">
    <property type="nucleotide sequence ID" value="XM_037298454.1"/>
</dbReference>
<evidence type="ECO:0000313" key="2">
    <source>
        <dbReference type="EMBL" id="KAF6229447.1"/>
    </source>
</evidence>
<protein>
    <recommendedName>
        <fullName evidence="1">BTB domain-containing protein</fullName>
    </recommendedName>
</protein>
<dbReference type="SMART" id="SM00225">
    <property type="entry name" value="BTB"/>
    <property type="match status" value="1"/>
</dbReference>
<dbReference type="AlphaFoldDB" id="A0A8H6FJ26"/>